<organism evidence="3 4">
    <name type="scientific">Ceratitis capitata</name>
    <name type="common">Mediterranean fruit fly</name>
    <name type="synonym">Tephritis capitata</name>
    <dbReference type="NCBI Taxonomy" id="7213"/>
    <lineage>
        <taxon>Eukaryota</taxon>
        <taxon>Metazoa</taxon>
        <taxon>Ecdysozoa</taxon>
        <taxon>Arthropoda</taxon>
        <taxon>Hexapoda</taxon>
        <taxon>Insecta</taxon>
        <taxon>Pterygota</taxon>
        <taxon>Neoptera</taxon>
        <taxon>Endopterygota</taxon>
        <taxon>Diptera</taxon>
        <taxon>Brachycera</taxon>
        <taxon>Muscomorpha</taxon>
        <taxon>Tephritoidea</taxon>
        <taxon>Tephritidae</taxon>
        <taxon>Ceratitis</taxon>
        <taxon>Ceratitis</taxon>
    </lineage>
</organism>
<sequence>MTTFNRMLRIRRQQRCGVGNGTSNGSDNLGIDNIGGVGLGSGGGGEVGGGGVVAGDGLGANSAAGSLSIASSSSVGGSSNSIGIGVGGGGGGGGGSAELLYPSSSSSSSSSASGQASSACSHSGSSSSVSGGSAAPLNPTRRCGTQTDNINRGGNNYFLGGSAPAAVVAAAATAAAIVYSAGNSRSGSGSNSGGFLRGHTKTFLFQTVHAKAAKTGSGVSAVAGESSAIIKMDEEDSMQTFLSSSDADDEPIKQLPKEILLRIFSYLDVVSLCRCAQ</sequence>
<keyword evidence="4" id="KW-1185">Reference proteome</keyword>
<gene>
    <name evidence="3" type="ORF">CCAP1982_LOCUS21451</name>
</gene>
<dbReference type="AlphaFoldDB" id="A0A811VDF8"/>
<evidence type="ECO:0000256" key="1">
    <source>
        <dbReference type="SAM" id="MobiDB-lite"/>
    </source>
</evidence>
<evidence type="ECO:0000313" key="3">
    <source>
        <dbReference type="EMBL" id="CAD7013386.1"/>
    </source>
</evidence>
<dbReference type="InterPro" id="IPR001810">
    <property type="entry name" value="F-box_dom"/>
</dbReference>
<reference evidence="3" key="1">
    <citation type="submission" date="2020-11" db="EMBL/GenBank/DDBJ databases">
        <authorList>
            <person name="Whitehead M."/>
        </authorList>
    </citation>
    <scope>NUCLEOTIDE SEQUENCE</scope>
    <source>
        <strain evidence="3">EGII</strain>
    </source>
</reference>
<feature type="region of interest" description="Disordered" evidence="1">
    <location>
        <begin position="97"/>
        <end position="148"/>
    </location>
</feature>
<dbReference type="InterPro" id="IPR036047">
    <property type="entry name" value="F-box-like_dom_sf"/>
</dbReference>
<evidence type="ECO:0000259" key="2">
    <source>
        <dbReference type="PROSITE" id="PS50181"/>
    </source>
</evidence>
<protein>
    <submittedName>
        <fullName evidence="3">(Mediterranean fruit fly) hypothetical protein</fullName>
    </submittedName>
</protein>
<proteinExistence type="predicted"/>
<dbReference type="Proteomes" id="UP000606786">
    <property type="component" value="Unassembled WGS sequence"/>
</dbReference>
<dbReference type="SUPFAM" id="SSF81383">
    <property type="entry name" value="F-box domain"/>
    <property type="match status" value="1"/>
</dbReference>
<feature type="domain" description="F-box" evidence="2">
    <location>
        <begin position="249"/>
        <end position="277"/>
    </location>
</feature>
<accession>A0A811VDF8</accession>
<name>A0A811VDF8_CERCA</name>
<feature type="non-terminal residue" evidence="3">
    <location>
        <position position="1"/>
    </location>
</feature>
<comment type="caution">
    <text evidence="3">The sequence shown here is derived from an EMBL/GenBank/DDBJ whole genome shotgun (WGS) entry which is preliminary data.</text>
</comment>
<dbReference type="PROSITE" id="PS50181">
    <property type="entry name" value="FBOX"/>
    <property type="match status" value="1"/>
</dbReference>
<dbReference type="Pfam" id="PF12937">
    <property type="entry name" value="F-box-like"/>
    <property type="match status" value="1"/>
</dbReference>
<dbReference type="OrthoDB" id="550575at2759"/>
<dbReference type="EMBL" id="CAJHJT010000056">
    <property type="protein sequence ID" value="CAD7013386.1"/>
    <property type="molecule type" value="Genomic_DNA"/>
</dbReference>
<feature type="compositionally biased region" description="Low complexity" evidence="1">
    <location>
        <begin position="103"/>
        <end position="135"/>
    </location>
</feature>
<evidence type="ECO:0000313" key="4">
    <source>
        <dbReference type="Proteomes" id="UP000606786"/>
    </source>
</evidence>
<dbReference type="Gene3D" id="1.20.1280.50">
    <property type="match status" value="1"/>
</dbReference>